<evidence type="ECO:0000313" key="3">
    <source>
        <dbReference type="EMBL" id="RDV82073.1"/>
    </source>
</evidence>
<proteinExistence type="predicted"/>
<dbReference type="RefSeq" id="WP_115793061.1">
    <property type="nucleotide sequence ID" value="NZ_QSLN01000013.1"/>
</dbReference>
<accession>A0A3D8P1X7</accession>
<dbReference type="EMBL" id="QSLN01000013">
    <property type="protein sequence ID" value="RDV82073.1"/>
    <property type="molecule type" value="Genomic_DNA"/>
</dbReference>
<keyword evidence="1" id="KW-0175">Coiled coil</keyword>
<comment type="caution">
    <text evidence="3">The sequence shown here is derived from an EMBL/GenBank/DDBJ whole genome shotgun (WGS) entry which is preliminary data.</text>
</comment>
<reference evidence="3 4" key="1">
    <citation type="submission" date="2018-08" db="EMBL/GenBank/DDBJ databases">
        <title>Form III RuBisCO-mediated autotrophy in Thermodesulfobium bacteria.</title>
        <authorList>
            <person name="Toshchakov S.V."/>
            <person name="Kublanov I.V."/>
            <person name="Frolov E."/>
            <person name="Bonch-Osmolovskaya E.A."/>
            <person name="Tourova T.P."/>
            <person name="Chernych N.A."/>
            <person name="Lebedinsky A.V."/>
        </authorList>
    </citation>
    <scope>NUCLEOTIDE SEQUENCE [LARGE SCALE GENOMIC DNA]</scope>
    <source>
        <strain evidence="3 4">SR</strain>
    </source>
</reference>
<sequence length="192" mass="22232">MPRRALTRTEKVLLVVVLLAAGIFLYVRYLYDPLARQYEQDRARLQELRREVAAAQPPAAGPLQRQVEDLRQELKRKEQERDAARSAKAEQLSELTRGVTEINALALAHQLEIKEVSLKAERKAKADAPPEKPEEAFSWKEYHMVVWGRTQDVADFTRTLGQRKYLVYLEGLEAKPEKKEDPRLQARLKILF</sequence>
<evidence type="ECO:0000256" key="2">
    <source>
        <dbReference type="SAM" id="Phobius"/>
    </source>
</evidence>
<feature type="transmembrane region" description="Helical" evidence="2">
    <location>
        <begin position="12"/>
        <end position="31"/>
    </location>
</feature>
<keyword evidence="2" id="KW-0472">Membrane</keyword>
<organism evidence="3 4">
    <name type="scientific">Ammonifex thiophilus</name>
    <dbReference type="NCBI Taxonomy" id="444093"/>
    <lineage>
        <taxon>Bacteria</taxon>
        <taxon>Bacillati</taxon>
        <taxon>Bacillota</taxon>
        <taxon>Clostridia</taxon>
        <taxon>Thermoanaerobacterales</taxon>
        <taxon>Thermoanaerobacteraceae</taxon>
        <taxon>Ammonifex</taxon>
    </lineage>
</organism>
<keyword evidence="2" id="KW-1133">Transmembrane helix</keyword>
<evidence type="ECO:0000256" key="1">
    <source>
        <dbReference type="SAM" id="Coils"/>
    </source>
</evidence>
<gene>
    <name evidence="3" type="ORF">DXX99_08470</name>
</gene>
<name>A0A3D8P1X7_9THEO</name>
<protein>
    <submittedName>
        <fullName evidence="3">Uncharacterized protein</fullName>
    </submittedName>
</protein>
<keyword evidence="2" id="KW-0812">Transmembrane</keyword>
<dbReference type="OrthoDB" id="9849823at2"/>
<feature type="coiled-coil region" evidence="1">
    <location>
        <begin position="31"/>
        <end position="94"/>
    </location>
</feature>
<evidence type="ECO:0000313" key="4">
    <source>
        <dbReference type="Proteomes" id="UP000256329"/>
    </source>
</evidence>
<keyword evidence="4" id="KW-1185">Reference proteome</keyword>
<dbReference type="AlphaFoldDB" id="A0A3D8P1X7"/>
<dbReference type="Proteomes" id="UP000256329">
    <property type="component" value="Unassembled WGS sequence"/>
</dbReference>